<feature type="region of interest" description="Disordered" evidence="1">
    <location>
        <begin position="144"/>
        <end position="167"/>
    </location>
</feature>
<accession>L7W2B0</accession>
<name>L7W2B0_9BACT</name>
<reference evidence="2" key="1">
    <citation type="submission" date="2012-09" db="EMBL/GenBank/DDBJ databases">
        <title>Metagenomic Characterization of a Microbial Community in Wastewater Detects High Levels of Antibiotic Resistance.</title>
        <authorList>
            <person name="Abrams M."/>
            <person name="Caldwell A."/>
            <person name="Vandaei E."/>
            <person name="Lee W."/>
            <person name="Perrott J."/>
            <person name="Khan S.Y."/>
            <person name="Ta J."/>
            <person name="Romero D."/>
            <person name="Nguyen V."/>
            <person name="Pourmand N."/>
            <person name="Ouverney C.C."/>
        </authorList>
    </citation>
    <scope>NUCLEOTIDE SEQUENCE</scope>
</reference>
<sequence length="262" mass="28587">MTVIGQQLVDTAMTQHGKPYVFGAEAKTLDAKAWDCSELVEVVCRHHNVTPTVPDGAYWQWRHCRQHQTMCSVDQARTIPGALLFGGDGVGTGRDAIWHVAFSRGDGTTIEARNTRYGTGTWPIGTRFQYAALIPGVDYTHQPSSVPAVAPPPATAGTPPPTPLKDSDMPTWLISDTRQVWATNGFDLRPITEPDDTLDVIAAKLREWSFMGWSSNTVKADGVPEIPVNPDLITRLRNNQPTANNPAPVWPLTVTITPQGTP</sequence>
<evidence type="ECO:0000256" key="1">
    <source>
        <dbReference type="SAM" id="MobiDB-lite"/>
    </source>
</evidence>
<dbReference type="InterPro" id="IPR038765">
    <property type="entry name" value="Papain-like_cys_pep_sf"/>
</dbReference>
<dbReference type="Gene3D" id="3.90.1720.10">
    <property type="entry name" value="endopeptidase domain like (from Nostoc punctiforme)"/>
    <property type="match status" value="1"/>
</dbReference>
<dbReference type="AlphaFoldDB" id="L7W2B0"/>
<dbReference type="SUPFAM" id="SSF54001">
    <property type="entry name" value="Cysteine proteinases"/>
    <property type="match status" value="1"/>
</dbReference>
<protein>
    <submittedName>
        <fullName evidence="2">NLP/P60:Thrombospondin type 3 repeat</fullName>
    </submittedName>
</protein>
<dbReference type="EMBL" id="JX649911">
    <property type="protein sequence ID" value="AGC72770.1"/>
    <property type="molecule type" value="Genomic_DNA"/>
</dbReference>
<evidence type="ECO:0000313" key="2">
    <source>
        <dbReference type="EMBL" id="AGC72770.1"/>
    </source>
</evidence>
<feature type="compositionally biased region" description="Pro residues" evidence="1">
    <location>
        <begin position="149"/>
        <end position="163"/>
    </location>
</feature>
<proteinExistence type="predicted"/>
<organism evidence="2">
    <name type="scientific">uncultured bacterium A1Q1_fos_2101</name>
    <dbReference type="NCBI Taxonomy" id="1256561"/>
    <lineage>
        <taxon>Bacteria</taxon>
        <taxon>environmental samples</taxon>
    </lineage>
</organism>